<evidence type="ECO:0000313" key="8">
    <source>
        <dbReference type="Proteomes" id="UP000321386"/>
    </source>
</evidence>
<keyword evidence="2 4" id="KW-0238">DNA-binding</keyword>
<evidence type="ECO:0000256" key="2">
    <source>
        <dbReference type="ARBA" id="ARBA00023125"/>
    </source>
</evidence>
<feature type="DNA-binding region" description="H-T-H motif" evidence="4">
    <location>
        <begin position="47"/>
        <end position="66"/>
    </location>
</feature>
<dbReference type="Gene3D" id="1.10.357.10">
    <property type="entry name" value="Tetracycline Repressor, domain 2"/>
    <property type="match status" value="1"/>
</dbReference>
<feature type="region of interest" description="Disordered" evidence="5">
    <location>
        <begin position="222"/>
        <end position="243"/>
    </location>
</feature>
<reference evidence="7 8" key="1">
    <citation type="submission" date="2019-07" db="EMBL/GenBank/DDBJ databases">
        <title>Whole genome shotgun sequence of Cellulomonas persica NBRC 101101.</title>
        <authorList>
            <person name="Hosoyama A."/>
            <person name="Uohara A."/>
            <person name="Ohji S."/>
            <person name="Ichikawa N."/>
        </authorList>
    </citation>
    <scope>NUCLEOTIDE SEQUENCE [LARGE SCALE GENOMIC DNA]</scope>
    <source>
        <strain evidence="7 8">NBRC 101101</strain>
    </source>
</reference>
<evidence type="ECO:0000256" key="4">
    <source>
        <dbReference type="PROSITE-ProRule" id="PRU00335"/>
    </source>
</evidence>
<keyword evidence="1" id="KW-0805">Transcription regulation</keyword>
<dbReference type="PANTHER" id="PTHR30055">
    <property type="entry name" value="HTH-TYPE TRANSCRIPTIONAL REGULATOR RUTR"/>
    <property type="match status" value="1"/>
</dbReference>
<dbReference type="GO" id="GO:0000976">
    <property type="term" value="F:transcription cis-regulatory region binding"/>
    <property type="evidence" value="ECO:0007669"/>
    <property type="project" value="TreeGrafter"/>
</dbReference>
<evidence type="ECO:0000256" key="1">
    <source>
        <dbReference type="ARBA" id="ARBA00023015"/>
    </source>
</evidence>
<evidence type="ECO:0000259" key="6">
    <source>
        <dbReference type="PROSITE" id="PS50977"/>
    </source>
</evidence>
<dbReference type="SUPFAM" id="SSF46689">
    <property type="entry name" value="Homeodomain-like"/>
    <property type="match status" value="1"/>
</dbReference>
<dbReference type="GO" id="GO:0003700">
    <property type="term" value="F:DNA-binding transcription factor activity"/>
    <property type="evidence" value="ECO:0007669"/>
    <property type="project" value="TreeGrafter"/>
</dbReference>
<evidence type="ECO:0000313" key="7">
    <source>
        <dbReference type="EMBL" id="GEK18633.1"/>
    </source>
</evidence>
<feature type="compositionally biased region" description="Low complexity" evidence="5">
    <location>
        <begin position="234"/>
        <end position="243"/>
    </location>
</feature>
<protein>
    <recommendedName>
        <fullName evidence="6">HTH tetR-type domain-containing protein</fullName>
    </recommendedName>
</protein>
<keyword evidence="3" id="KW-0804">Transcription</keyword>
<name>A0A510UVB3_9CELL</name>
<proteinExistence type="predicted"/>
<dbReference type="InterPro" id="IPR009057">
    <property type="entry name" value="Homeodomain-like_sf"/>
</dbReference>
<comment type="caution">
    <text evidence="7">The sequence shown here is derived from an EMBL/GenBank/DDBJ whole genome shotgun (WGS) entry which is preliminary data.</text>
</comment>
<evidence type="ECO:0000256" key="5">
    <source>
        <dbReference type="SAM" id="MobiDB-lite"/>
    </source>
</evidence>
<dbReference type="Proteomes" id="UP000321386">
    <property type="component" value="Unassembled WGS sequence"/>
</dbReference>
<organism evidence="7 8">
    <name type="scientific">Cellulomonas persica</name>
    <dbReference type="NCBI Taxonomy" id="76861"/>
    <lineage>
        <taxon>Bacteria</taxon>
        <taxon>Bacillati</taxon>
        <taxon>Actinomycetota</taxon>
        <taxon>Actinomycetes</taxon>
        <taxon>Micrococcales</taxon>
        <taxon>Cellulomonadaceae</taxon>
        <taxon>Cellulomonas</taxon>
    </lineage>
</organism>
<dbReference type="AlphaFoldDB" id="A0A510UVB3"/>
<keyword evidence="8" id="KW-1185">Reference proteome</keyword>
<sequence>MLSECSLTYGAHVSRTGRAAPLPPEERRSAILRAVRPVVLERGTRVTTKELAQAAAVAEGTLFRVFPDKAALVREVVLAAVDPADDVPAIEAIDRGQPLADRVRAVIEIGLARTSRTIRWMGILHELAHASDGTRDEDAHRRMTEFTQRQERGQRAVRAAITDVLGADGDRLARPADQVAELLAVTVLGLSMLQIEATRRGAEPQLPDLDVVVAHFLHGALGAHPPHPHPPHLHPSSSSAWRP</sequence>
<dbReference type="PROSITE" id="PS50977">
    <property type="entry name" value="HTH_TETR_2"/>
    <property type="match status" value="1"/>
</dbReference>
<dbReference type="Pfam" id="PF00440">
    <property type="entry name" value="TetR_N"/>
    <property type="match status" value="1"/>
</dbReference>
<dbReference type="InterPro" id="IPR001647">
    <property type="entry name" value="HTH_TetR"/>
</dbReference>
<feature type="domain" description="HTH tetR-type" evidence="6">
    <location>
        <begin position="25"/>
        <end position="84"/>
    </location>
</feature>
<dbReference type="EMBL" id="BJUA01000011">
    <property type="protein sequence ID" value="GEK18633.1"/>
    <property type="molecule type" value="Genomic_DNA"/>
</dbReference>
<gene>
    <name evidence="7" type="ORF">CPE01_23660</name>
</gene>
<dbReference type="PANTHER" id="PTHR30055:SF234">
    <property type="entry name" value="HTH-TYPE TRANSCRIPTIONAL REGULATOR BETI"/>
    <property type="match status" value="1"/>
</dbReference>
<dbReference type="InterPro" id="IPR050109">
    <property type="entry name" value="HTH-type_TetR-like_transc_reg"/>
</dbReference>
<evidence type="ECO:0000256" key="3">
    <source>
        <dbReference type="ARBA" id="ARBA00023163"/>
    </source>
</evidence>
<accession>A0A510UVB3</accession>